<evidence type="ECO:0000313" key="1">
    <source>
        <dbReference type="EMBL" id="GAH03149.1"/>
    </source>
</evidence>
<organism evidence="1">
    <name type="scientific">marine sediment metagenome</name>
    <dbReference type="NCBI Taxonomy" id="412755"/>
    <lineage>
        <taxon>unclassified sequences</taxon>
        <taxon>metagenomes</taxon>
        <taxon>ecological metagenomes</taxon>
    </lineage>
</organism>
<accession>X1DDL1</accession>
<dbReference type="AlphaFoldDB" id="X1DDL1"/>
<gene>
    <name evidence="1" type="ORF">S01H4_39922</name>
</gene>
<reference evidence="1" key="1">
    <citation type="journal article" date="2014" name="Front. Microbiol.">
        <title>High frequency of phylogenetically diverse reductive dehalogenase-homologous genes in deep subseafloor sedimentary metagenomes.</title>
        <authorList>
            <person name="Kawai M."/>
            <person name="Futagami T."/>
            <person name="Toyoda A."/>
            <person name="Takaki Y."/>
            <person name="Nishi S."/>
            <person name="Hori S."/>
            <person name="Arai W."/>
            <person name="Tsubouchi T."/>
            <person name="Morono Y."/>
            <person name="Uchiyama I."/>
            <person name="Ito T."/>
            <person name="Fujiyama A."/>
            <person name="Inagaki F."/>
            <person name="Takami H."/>
        </authorList>
    </citation>
    <scope>NUCLEOTIDE SEQUENCE</scope>
    <source>
        <strain evidence="1">Expedition CK06-06</strain>
    </source>
</reference>
<dbReference type="EMBL" id="BART01021687">
    <property type="protein sequence ID" value="GAH03149.1"/>
    <property type="molecule type" value="Genomic_DNA"/>
</dbReference>
<protein>
    <submittedName>
        <fullName evidence="1">Uncharacterized protein</fullName>
    </submittedName>
</protein>
<proteinExistence type="predicted"/>
<name>X1DDL1_9ZZZZ</name>
<sequence length="69" mass="7321">MVAITAGASGDINPIYGPGDDFNEIEAVGYHVGKAAWETYNTITTFPVESINAINTSLTFPGKKACKNQ</sequence>
<comment type="caution">
    <text evidence="1">The sequence shown here is derived from an EMBL/GenBank/DDBJ whole genome shotgun (WGS) entry which is preliminary data.</text>
</comment>